<evidence type="ECO:0000313" key="3">
    <source>
        <dbReference type="Proteomes" id="UP000469421"/>
    </source>
</evidence>
<dbReference type="PANTHER" id="PTHR11236:SF50">
    <property type="entry name" value="AMINODEOXYCHORISMATE SYNTHASE COMPONENT 1"/>
    <property type="match status" value="1"/>
</dbReference>
<evidence type="ECO:0000259" key="1">
    <source>
        <dbReference type="Pfam" id="PF00425"/>
    </source>
</evidence>
<gene>
    <name evidence="2" type="ORF">GFN93_12500</name>
</gene>
<accession>A0A6N7LUR3</accession>
<dbReference type="InterPro" id="IPR019999">
    <property type="entry name" value="Anth_synth_I-like"/>
</dbReference>
<sequence>MIPSCLFPLNKQIVSLPAPVVTLSVRQPDEIPVLLSSIQRHLSSHCVFAAGVVPYNLTQGMTNADVPLVVHLYDQKPSPYIEGRLLTGDFTLNEPFRPETSKAAYLANLDRIKRYLAAGDCYQVNLAQRFVSTFQGAPLTAWLELQARHPAPHSCYFDTGSGSVFGVSPERFLSIHGRKVVTEPIKGSRPRGQDDAEDRLIGEELRQNPKDRAENLMIVDLLRNDLGAFCKAGSVKADPLFELRRFSNVQHLVSTISGELREDVSPLAALLHAFPGGSITGAPKKRAMEIIAELEPAPRGAYCGSFFWMDDKGNLDSNILIRTLQTDGDKLYCHGGGGIVFDSDPEAEYEESRFKVEKLMGALEARFLAKP</sequence>
<dbReference type="Proteomes" id="UP000469421">
    <property type="component" value="Unassembled WGS sequence"/>
</dbReference>
<dbReference type="EMBL" id="WIRE01000001">
    <property type="protein sequence ID" value="MQX54072.1"/>
    <property type="molecule type" value="Genomic_DNA"/>
</dbReference>
<dbReference type="Gene3D" id="3.60.120.10">
    <property type="entry name" value="Anthranilate synthase"/>
    <property type="match status" value="1"/>
</dbReference>
<proteinExistence type="predicted"/>
<keyword evidence="3" id="KW-1185">Reference proteome</keyword>
<name>A0A6N7LUR3_9GAMM</name>
<dbReference type="InterPro" id="IPR015890">
    <property type="entry name" value="Chorismate_C"/>
</dbReference>
<evidence type="ECO:0000313" key="2">
    <source>
        <dbReference type="EMBL" id="MQX54072.1"/>
    </source>
</evidence>
<comment type="caution">
    <text evidence="2">The sequence shown here is derived from an EMBL/GenBank/DDBJ whole genome shotgun (WGS) entry which is preliminary data.</text>
</comment>
<reference evidence="2 3" key="1">
    <citation type="submission" date="2019-10" db="EMBL/GenBank/DDBJ databases">
        <title>Alcanivorax sp.PA15-N-34 draft genome sequence.</title>
        <authorList>
            <person name="Liao X."/>
            <person name="Shao Z."/>
        </authorList>
    </citation>
    <scope>NUCLEOTIDE SEQUENCE [LARGE SCALE GENOMIC DNA]</scope>
    <source>
        <strain evidence="2 3">PA15-N-34</strain>
    </source>
</reference>
<dbReference type="GO" id="GO:0000162">
    <property type="term" value="P:L-tryptophan biosynthetic process"/>
    <property type="evidence" value="ECO:0007669"/>
    <property type="project" value="TreeGrafter"/>
</dbReference>
<dbReference type="SUPFAM" id="SSF56322">
    <property type="entry name" value="ADC synthase"/>
    <property type="match status" value="1"/>
</dbReference>
<protein>
    <submittedName>
        <fullName evidence="2">Aminodeoxychorismate synthase component I</fullName>
    </submittedName>
</protein>
<dbReference type="InterPro" id="IPR005801">
    <property type="entry name" value="ADC_synthase"/>
</dbReference>
<dbReference type="AlphaFoldDB" id="A0A6N7LUR3"/>
<dbReference type="GO" id="GO:0046820">
    <property type="term" value="F:4-amino-4-deoxychorismate synthase activity"/>
    <property type="evidence" value="ECO:0007669"/>
    <property type="project" value="TreeGrafter"/>
</dbReference>
<organism evidence="2 3">
    <name type="scientific">Alcanivorax sediminis</name>
    <dbReference type="NCBI Taxonomy" id="2663008"/>
    <lineage>
        <taxon>Bacteria</taxon>
        <taxon>Pseudomonadati</taxon>
        <taxon>Pseudomonadota</taxon>
        <taxon>Gammaproteobacteria</taxon>
        <taxon>Oceanospirillales</taxon>
        <taxon>Alcanivoracaceae</taxon>
        <taxon>Alcanivorax</taxon>
    </lineage>
</organism>
<dbReference type="Pfam" id="PF00425">
    <property type="entry name" value="Chorismate_bind"/>
    <property type="match status" value="1"/>
</dbReference>
<dbReference type="PRINTS" id="PR00095">
    <property type="entry name" value="ANTSNTHASEI"/>
</dbReference>
<dbReference type="PANTHER" id="PTHR11236">
    <property type="entry name" value="AMINOBENZOATE/ANTHRANILATE SYNTHASE"/>
    <property type="match status" value="1"/>
</dbReference>
<feature type="domain" description="Chorismate-utilising enzyme C-terminal" evidence="1">
    <location>
        <begin position="102"/>
        <end position="355"/>
    </location>
</feature>